<gene>
    <name evidence="1" type="ORF">H0E87_001555</name>
</gene>
<keyword evidence="2" id="KW-1185">Reference proteome</keyword>
<reference evidence="1" key="1">
    <citation type="journal article" date="2021" name="J. Hered.">
        <title>Genome Assembly of Salicaceae Populus deltoides (Eastern Cottonwood) I-69 Based on Nanopore Sequencing and Hi-C Technologies.</title>
        <authorList>
            <person name="Bai S."/>
            <person name="Wu H."/>
            <person name="Zhang J."/>
            <person name="Pan Z."/>
            <person name="Zhao W."/>
            <person name="Li Z."/>
            <person name="Tong C."/>
        </authorList>
    </citation>
    <scope>NUCLEOTIDE SEQUENCE</scope>
    <source>
        <tissue evidence="1">Leaf</tissue>
    </source>
</reference>
<evidence type="ECO:0000313" key="2">
    <source>
        <dbReference type="Proteomes" id="UP000807159"/>
    </source>
</evidence>
<protein>
    <submittedName>
        <fullName evidence="1">Uncharacterized protein</fullName>
    </submittedName>
</protein>
<name>A0A8T2ZTM2_POPDE</name>
<dbReference type="AlphaFoldDB" id="A0A8T2ZTM2"/>
<evidence type="ECO:0000313" key="1">
    <source>
        <dbReference type="EMBL" id="KAH8520132.1"/>
    </source>
</evidence>
<proteinExistence type="predicted"/>
<dbReference type="Proteomes" id="UP000807159">
    <property type="component" value="Chromosome 1"/>
</dbReference>
<accession>A0A8T2ZTM2</accession>
<comment type="caution">
    <text evidence="1">The sequence shown here is derived from an EMBL/GenBank/DDBJ whole genome shotgun (WGS) entry which is preliminary data.</text>
</comment>
<organism evidence="1 2">
    <name type="scientific">Populus deltoides</name>
    <name type="common">Eastern poplar</name>
    <name type="synonym">Eastern cottonwood</name>
    <dbReference type="NCBI Taxonomy" id="3696"/>
    <lineage>
        <taxon>Eukaryota</taxon>
        <taxon>Viridiplantae</taxon>
        <taxon>Streptophyta</taxon>
        <taxon>Embryophyta</taxon>
        <taxon>Tracheophyta</taxon>
        <taxon>Spermatophyta</taxon>
        <taxon>Magnoliopsida</taxon>
        <taxon>eudicotyledons</taxon>
        <taxon>Gunneridae</taxon>
        <taxon>Pentapetalae</taxon>
        <taxon>rosids</taxon>
        <taxon>fabids</taxon>
        <taxon>Malpighiales</taxon>
        <taxon>Salicaceae</taxon>
        <taxon>Saliceae</taxon>
        <taxon>Populus</taxon>
    </lineage>
</organism>
<sequence>MGIVMEMMKLLEWVSGKYKDVMKINWDSEIGIVMKLVIFWERYKKAMKKNWDAGMGIVMEMVKLLEWEKYKKTMEKNWDAGMRIVMEMVKLLVGMSEEHEDVIEIN</sequence>
<dbReference type="EMBL" id="JACEGQ020000001">
    <property type="protein sequence ID" value="KAH8520132.1"/>
    <property type="molecule type" value="Genomic_DNA"/>
</dbReference>